<evidence type="ECO:0000313" key="1">
    <source>
        <dbReference type="EMBL" id="CAK8671297.1"/>
    </source>
</evidence>
<organism evidence="1 2">
    <name type="scientific">Clavelina lepadiformis</name>
    <name type="common">Light-bulb sea squirt</name>
    <name type="synonym">Ascidia lepadiformis</name>
    <dbReference type="NCBI Taxonomy" id="159417"/>
    <lineage>
        <taxon>Eukaryota</taxon>
        <taxon>Metazoa</taxon>
        <taxon>Chordata</taxon>
        <taxon>Tunicata</taxon>
        <taxon>Ascidiacea</taxon>
        <taxon>Aplousobranchia</taxon>
        <taxon>Clavelinidae</taxon>
        <taxon>Clavelina</taxon>
    </lineage>
</organism>
<keyword evidence="2" id="KW-1185">Reference proteome</keyword>
<gene>
    <name evidence="1" type="ORF">CVLEPA_LOCUS347</name>
</gene>
<proteinExistence type="predicted"/>
<comment type="caution">
    <text evidence="1">The sequence shown here is derived from an EMBL/GenBank/DDBJ whole genome shotgun (WGS) entry which is preliminary data.</text>
</comment>
<accession>A0ABP0EZ06</accession>
<protein>
    <submittedName>
        <fullName evidence="1">Uncharacterized protein</fullName>
    </submittedName>
</protein>
<dbReference type="Proteomes" id="UP001642483">
    <property type="component" value="Unassembled WGS sequence"/>
</dbReference>
<reference evidence="1 2" key="1">
    <citation type="submission" date="2024-02" db="EMBL/GenBank/DDBJ databases">
        <authorList>
            <person name="Daric V."/>
            <person name="Darras S."/>
        </authorList>
    </citation>
    <scope>NUCLEOTIDE SEQUENCE [LARGE SCALE GENOMIC DNA]</scope>
</reference>
<sequence length="218" mass="24924">MEFAKMQENAEDMHLKLLAETKKTETMNNAMPFEETLQPSAIQSEFDTSICIQEIHSKKASAVAHLEANEEKSLSLQDIEILPTETDATFTLMSNNVNLQSENEGNATFDDDIVDSENLNEKNSQEEHNKLATKFPDKKITNRESNTRERMKQENSKHLDKLVDSENLNETNSLPKYNMLAKEFPDECTSNDPTLDKTKQLFSLWNCGRSLLILTFRS</sequence>
<name>A0ABP0EZ06_CLALP</name>
<dbReference type="EMBL" id="CAWYQH010000001">
    <property type="protein sequence ID" value="CAK8671297.1"/>
    <property type="molecule type" value="Genomic_DNA"/>
</dbReference>
<evidence type="ECO:0000313" key="2">
    <source>
        <dbReference type="Proteomes" id="UP001642483"/>
    </source>
</evidence>